<dbReference type="Proteomes" id="UP000007722">
    <property type="component" value="Chromosome"/>
</dbReference>
<dbReference type="Pfam" id="PF05124">
    <property type="entry name" value="S_layer_C"/>
    <property type="match status" value="1"/>
</dbReference>
<feature type="domain" description="S-layer protein outer" evidence="1">
    <location>
        <begin position="334"/>
        <end position="420"/>
    </location>
</feature>
<dbReference type="EMBL" id="CP002057">
    <property type="protein sequence ID" value="ADI36746.1"/>
    <property type="molecule type" value="Genomic_DNA"/>
</dbReference>
<evidence type="ECO:0000313" key="3">
    <source>
        <dbReference type="Proteomes" id="UP000007722"/>
    </source>
</evidence>
<dbReference type="eggNOG" id="arCOG03420">
    <property type="taxonomic scope" value="Archaea"/>
</dbReference>
<dbReference type="KEGG" id="mvo:Mvol_1089"/>
<name>D7DUD6_METV3</name>
<evidence type="ECO:0000313" key="2">
    <source>
        <dbReference type="EMBL" id="ADI36746.1"/>
    </source>
</evidence>
<keyword evidence="3" id="KW-1185">Reference proteome</keyword>
<dbReference type="InParanoid" id="D7DUD6"/>
<accession>D7DUD6</accession>
<dbReference type="OrthoDB" id="148350at2157"/>
<dbReference type="AlphaFoldDB" id="D7DUD6"/>
<sequence>MNLPKYIAILILTIMVMAPISMGYSLNSPLIVVNKDKVDAEYADMLLDSYYSKRELSVTDDNKLKVLETLIYFVPAIDEFELNDNSEKLEVSFSREGTTVIYKDIEYSETLDSDEVGDEVSFMGSSYTVLESGRDKIVLGNLINDTSASDSFTVGDITFKLLAYTEGELLIDVLRNGKRVENFKLFIDDVHKVDGEDIALKYDDMLESDKTKIFFFNVYKSYEFEKGEDLEGYSDIRVNIEDKTIELEQRNADELPANFNFLNYNIQLADVGSNTSEVFFKVIKNADYIADLEEGSKSFGNNVFAVKVENNEDDEWDDQIFLYKNNKLQDTIIDFQGSVNIIDQDELLMSSADLILVGGPVANQATEKVKDGLIFQVSNDNPGENKGIIQKITNPFNKNSEILVLAGSDKYGTKACVIAMKKGLYNGESTMTVEYVDDSTVKILN</sequence>
<dbReference type="HOGENOM" id="CLU_640322_0_0_2"/>
<reference evidence="2 3" key="1">
    <citation type="submission" date="2010-05" db="EMBL/GenBank/DDBJ databases">
        <title>Complete sequence of Methanococcus voltae A3.</title>
        <authorList>
            <consortium name="US DOE Joint Genome Institute"/>
            <person name="Lucas S."/>
            <person name="Copeland A."/>
            <person name="Lapidus A."/>
            <person name="Cheng J.-F."/>
            <person name="Bruce D."/>
            <person name="Goodwin L."/>
            <person name="Pitluck S."/>
            <person name="Lowry S."/>
            <person name="Clum A."/>
            <person name="Land M."/>
            <person name="Hauser L."/>
            <person name="Kyrpides N."/>
            <person name="Mikhailova N."/>
            <person name="Whitman W.B."/>
            <person name="Woyke T."/>
        </authorList>
    </citation>
    <scope>NUCLEOTIDE SEQUENCE [LARGE SCALE GENOMIC DNA]</scope>
    <source>
        <strain evidence="3">ATCC BAA-1334 / A3</strain>
    </source>
</reference>
<gene>
    <name evidence="2" type="ordered locus">Mvol_1089</name>
</gene>
<proteinExistence type="predicted"/>
<dbReference type="InterPro" id="IPR022651">
    <property type="entry name" value="S_layer_C"/>
</dbReference>
<protein>
    <recommendedName>
        <fullName evidence="1">S-layer protein outer domain-containing protein</fullName>
    </recommendedName>
</protein>
<evidence type="ECO:0000259" key="1">
    <source>
        <dbReference type="Pfam" id="PF05124"/>
    </source>
</evidence>
<organism evidence="2 3">
    <name type="scientific">Methanococcus voltae (strain ATCC BAA-1334 / A3)</name>
    <dbReference type="NCBI Taxonomy" id="456320"/>
    <lineage>
        <taxon>Archaea</taxon>
        <taxon>Methanobacteriati</taxon>
        <taxon>Methanobacteriota</taxon>
        <taxon>Methanomada group</taxon>
        <taxon>Methanococci</taxon>
        <taxon>Methanococcales</taxon>
        <taxon>Methanococcaceae</taxon>
        <taxon>Methanococcus</taxon>
    </lineage>
</organism>